<protein>
    <submittedName>
        <fullName evidence="1">Transporter</fullName>
    </submittedName>
</protein>
<name>A0AB39I5U7_9PSED</name>
<proteinExistence type="predicted"/>
<dbReference type="InterPro" id="IPR025737">
    <property type="entry name" value="FApF"/>
</dbReference>
<dbReference type="EMBL" id="CP162607">
    <property type="protein sequence ID" value="XDK38145.1"/>
    <property type="molecule type" value="Genomic_DNA"/>
</dbReference>
<gene>
    <name evidence="1" type="ORF">AB4Y39_05605</name>
</gene>
<evidence type="ECO:0000313" key="1">
    <source>
        <dbReference type="EMBL" id="XDK38145.1"/>
    </source>
</evidence>
<dbReference type="AlphaFoldDB" id="A0AB39I5U7"/>
<dbReference type="InterPro" id="IPR016162">
    <property type="entry name" value="Ald_DH_N"/>
</dbReference>
<dbReference type="GO" id="GO:0016491">
    <property type="term" value="F:oxidoreductase activity"/>
    <property type="evidence" value="ECO:0007669"/>
    <property type="project" value="InterPro"/>
</dbReference>
<sequence>MPTASEYYYTVQAVLAMTYLDPNGLNADIRLMHDYNFENSGMGSYHGQEGFRTLSHGKAVLKRQRWFPTQLFYPPYGRWVQRLAIHFYLGK</sequence>
<organism evidence="1">
    <name type="scientific">Pseudomonas sp. Hg7Tf</name>
    <dbReference type="NCBI Taxonomy" id="3236988"/>
    <lineage>
        <taxon>Bacteria</taxon>
        <taxon>Pseudomonadati</taxon>
        <taxon>Pseudomonadota</taxon>
        <taxon>Gammaproteobacteria</taxon>
        <taxon>Pseudomonadales</taxon>
        <taxon>Pseudomonadaceae</taxon>
        <taxon>Pseudomonas</taxon>
    </lineage>
</organism>
<dbReference type="Gene3D" id="3.40.605.10">
    <property type="entry name" value="Aldehyde Dehydrogenase, Chain A, domain 1"/>
    <property type="match status" value="1"/>
</dbReference>
<dbReference type="Pfam" id="PF13557">
    <property type="entry name" value="Phenol_MetA_deg"/>
    <property type="match status" value="1"/>
</dbReference>
<dbReference type="RefSeq" id="WP_045184011.1">
    <property type="nucleotide sequence ID" value="NZ_CP162607.1"/>
</dbReference>
<reference evidence="1" key="1">
    <citation type="submission" date="2024-07" db="EMBL/GenBank/DDBJ databases">
        <title>Identification and characteristics of a novel species of coltsfoot's symbiotic bacteria.</title>
        <authorList>
            <person name="Juszczyk A."/>
            <person name="Jasielczuk I."/>
            <person name="Gurgul A."/>
            <person name="Rogala M."/>
            <person name="Kowalczyk A."/>
            <person name="Szmatola T."/>
            <person name="Kosecka-Strojek M."/>
            <person name="Arent Z."/>
            <person name="Latowski D."/>
        </authorList>
    </citation>
    <scope>NUCLEOTIDE SEQUENCE</scope>
    <source>
        <strain evidence="1">Hg7Tf</strain>
    </source>
</reference>
<accession>A0AB39I5U7</accession>